<dbReference type="AlphaFoldDB" id="A0A1G1ZIJ5"/>
<organism evidence="2 3">
    <name type="scientific">Candidatus Harrisonbacteria bacterium RIFCSPHIGHO2_02_FULL_42_16</name>
    <dbReference type="NCBI Taxonomy" id="1798404"/>
    <lineage>
        <taxon>Bacteria</taxon>
        <taxon>Candidatus Harrisoniibacteriota</taxon>
    </lineage>
</organism>
<evidence type="ECO:0000313" key="2">
    <source>
        <dbReference type="EMBL" id="OGY63647.1"/>
    </source>
</evidence>
<keyword evidence="1" id="KW-0812">Transmembrane</keyword>
<keyword evidence="1" id="KW-0472">Membrane</keyword>
<feature type="transmembrane region" description="Helical" evidence="1">
    <location>
        <begin position="59"/>
        <end position="83"/>
    </location>
</feature>
<gene>
    <name evidence="2" type="ORF">A3B92_03290</name>
</gene>
<protein>
    <submittedName>
        <fullName evidence="2">Uncharacterized protein</fullName>
    </submittedName>
</protein>
<accession>A0A1G1ZIJ5</accession>
<proteinExistence type="predicted"/>
<dbReference type="Proteomes" id="UP000177960">
    <property type="component" value="Unassembled WGS sequence"/>
</dbReference>
<dbReference type="STRING" id="1798404.A3B92_03290"/>
<dbReference type="EMBL" id="MHJG01000020">
    <property type="protein sequence ID" value="OGY63647.1"/>
    <property type="molecule type" value="Genomic_DNA"/>
</dbReference>
<evidence type="ECO:0000313" key="3">
    <source>
        <dbReference type="Proteomes" id="UP000177960"/>
    </source>
</evidence>
<feature type="transmembrane region" description="Helical" evidence="1">
    <location>
        <begin position="95"/>
        <end position="120"/>
    </location>
</feature>
<reference evidence="2 3" key="1">
    <citation type="journal article" date="2016" name="Nat. Commun.">
        <title>Thousands of microbial genomes shed light on interconnected biogeochemical processes in an aquifer system.</title>
        <authorList>
            <person name="Anantharaman K."/>
            <person name="Brown C.T."/>
            <person name="Hug L.A."/>
            <person name="Sharon I."/>
            <person name="Castelle C.J."/>
            <person name="Probst A.J."/>
            <person name="Thomas B.C."/>
            <person name="Singh A."/>
            <person name="Wilkins M.J."/>
            <person name="Karaoz U."/>
            <person name="Brodie E.L."/>
            <person name="Williams K.H."/>
            <person name="Hubbard S.S."/>
            <person name="Banfield J.F."/>
        </authorList>
    </citation>
    <scope>NUCLEOTIDE SEQUENCE [LARGE SCALE GENOMIC DNA]</scope>
</reference>
<sequence>MKKIKLNLLAIGYWLLANVKIAFAQGVIPNCDPTALLRGASNPCTICDLLKLFNNVIQYAIIIGTSLAGLYFAYGAFVIMTSGGSEQRLGTGKSALWAAAIGTAIMLGAWVIIGTALHLLTGSPSALPWDAIQCL</sequence>
<evidence type="ECO:0000256" key="1">
    <source>
        <dbReference type="SAM" id="Phobius"/>
    </source>
</evidence>
<keyword evidence="1" id="KW-1133">Transmembrane helix</keyword>
<comment type="caution">
    <text evidence="2">The sequence shown here is derived from an EMBL/GenBank/DDBJ whole genome shotgun (WGS) entry which is preliminary data.</text>
</comment>
<name>A0A1G1ZIJ5_9BACT</name>